<name>A0ACD5GWB2_9CYAN</name>
<dbReference type="EMBL" id="CP182909">
    <property type="protein sequence ID" value="XPM65133.1"/>
    <property type="molecule type" value="Genomic_DNA"/>
</dbReference>
<keyword evidence="2" id="KW-1185">Reference proteome</keyword>
<accession>A0ACD5GWB2</accession>
<organism evidence="1 2">
    <name type="scientific">Desertifilum tharense IPPAS B-1220</name>
    <dbReference type="NCBI Taxonomy" id="1781255"/>
    <lineage>
        <taxon>Bacteria</taxon>
        <taxon>Bacillati</taxon>
        <taxon>Cyanobacteriota</taxon>
        <taxon>Cyanophyceae</taxon>
        <taxon>Desertifilales</taxon>
        <taxon>Desertifilaceae</taxon>
        <taxon>Desertifilum</taxon>
    </lineage>
</organism>
<evidence type="ECO:0000313" key="2">
    <source>
        <dbReference type="Proteomes" id="UP000095472"/>
    </source>
</evidence>
<sequence length="58" mass="6136">MKVALSSLGLIASVLLFGLMGVNWRSAIAQNTVIYSPSAPRAASILYPKNATVKSCRV</sequence>
<reference evidence="1 2" key="1">
    <citation type="journal article" date="2016" name="Genome Announc.">
        <title>Draft Genome Sequence of the Thermotolerant Cyanobacterium Desertifilum sp. IPPAS B-1220.</title>
        <authorList>
            <person name="Mironov K.S."/>
            <person name="Sinetova M.A."/>
            <person name="Bolatkhan K."/>
            <person name="Zayadan B.K."/>
            <person name="Ustinova V.V."/>
            <person name="Kupriyanova E.V."/>
            <person name="Skrypnik A.N."/>
            <person name="Gogoleva N.E."/>
            <person name="Gogolev Y.V."/>
            <person name="Los D.A."/>
        </authorList>
    </citation>
    <scope>NUCLEOTIDE SEQUENCE [LARGE SCALE GENOMIC DNA]</scope>
    <source>
        <strain evidence="1 2">IPPAS B-1220</strain>
    </source>
</reference>
<proteinExistence type="predicted"/>
<evidence type="ECO:0000313" key="1">
    <source>
        <dbReference type="EMBL" id="XPM65133.1"/>
    </source>
</evidence>
<dbReference type="Proteomes" id="UP000095472">
    <property type="component" value="Chromosome"/>
</dbReference>
<protein>
    <submittedName>
        <fullName evidence="1">Uncharacterized protein</fullName>
    </submittedName>
</protein>
<gene>
    <name evidence="1" type="ORF">BH720_004795</name>
</gene>